<dbReference type="OrthoDB" id="2414723at2759"/>
<dbReference type="InterPro" id="IPR011333">
    <property type="entry name" value="SKP1/BTB/POZ_sf"/>
</dbReference>
<dbReference type="STRING" id="3760.A0A251N4M2"/>
<name>A0A251N4M2_PRUPE</name>
<dbReference type="SMART" id="SM00225">
    <property type="entry name" value="BTB"/>
    <property type="match status" value="1"/>
</dbReference>
<dbReference type="eggNOG" id="KOG1665">
    <property type="taxonomic scope" value="Eukaryota"/>
</dbReference>
<sequence length="301" mass="33474">MTNDSDSSSLIRLNIGGTKFCTTIDTLTQREPDSMLAAMFSGRHTLCQDPEKGYVFLDRDGKHFRHILNWLRDGVVPTLKDSKYTEVLREAEYYQLLGLIDGIHAILNKKKEDEELDTELTRTDIIKCIQSDRVRFRGVNLSGLDLSKLDLSFVDFSYACLRNVFFSRANLHCAKFKDVDAEGANFHNATLRECEFTGANLRGALLAGANLQSANLQDACLINSSFCQADLRSAHLQNADLTNANLEGAILEGANLKGAKLSNTNLKDANLQRAYLRQVNLRDTHLEGAKLDGANLLGAMR</sequence>
<dbReference type="Pfam" id="PF02214">
    <property type="entry name" value="BTB_2"/>
    <property type="match status" value="1"/>
</dbReference>
<dbReference type="InterPro" id="IPR001646">
    <property type="entry name" value="5peptide_repeat"/>
</dbReference>
<accession>A0A251N4M2</accession>
<dbReference type="AlphaFoldDB" id="A0A251N4M2"/>
<dbReference type="PANTHER" id="PTHR14136:SF17">
    <property type="entry name" value="BTB_POZ DOMAIN-CONTAINING PROTEIN KCTD9"/>
    <property type="match status" value="1"/>
</dbReference>
<dbReference type="Proteomes" id="UP000006882">
    <property type="component" value="Chromosome G7"/>
</dbReference>
<dbReference type="PANTHER" id="PTHR14136">
    <property type="entry name" value="BTB_POZ DOMAIN-CONTAINING PROTEIN KCTD9"/>
    <property type="match status" value="1"/>
</dbReference>
<gene>
    <name evidence="3" type="ORF">PRUPE_7G009900</name>
</gene>
<evidence type="ECO:0000313" key="3">
    <source>
        <dbReference type="EMBL" id="ONH94310.1"/>
    </source>
</evidence>
<comment type="pathway">
    <text evidence="1">Protein modification; protein ubiquitination.</text>
</comment>
<dbReference type="GO" id="GO:0051260">
    <property type="term" value="P:protein homooligomerization"/>
    <property type="evidence" value="ECO:0007669"/>
    <property type="project" value="InterPro"/>
</dbReference>
<keyword evidence="4" id="KW-1185">Reference proteome</keyword>
<feature type="domain" description="BTB" evidence="2">
    <location>
        <begin position="9"/>
        <end position="111"/>
    </location>
</feature>
<reference evidence="3 4" key="1">
    <citation type="journal article" date="2013" name="Nat. Genet.">
        <title>The high-quality draft genome of peach (Prunus persica) identifies unique patterns of genetic diversity, domestication and genome evolution.</title>
        <authorList>
            <consortium name="International Peach Genome Initiative"/>
            <person name="Verde I."/>
            <person name="Abbott A.G."/>
            <person name="Scalabrin S."/>
            <person name="Jung S."/>
            <person name="Shu S."/>
            <person name="Marroni F."/>
            <person name="Zhebentyayeva T."/>
            <person name="Dettori M.T."/>
            <person name="Grimwood J."/>
            <person name="Cattonaro F."/>
            <person name="Zuccolo A."/>
            <person name="Rossini L."/>
            <person name="Jenkins J."/>
            <person name="Vendramin E."/>
            <person name="Meisel L.A."/>
            <person name="Decroocq V."/>
            <person name="Sosinski B."/>
            <person name="Prochnik S."/>
            <person name="Mitros T."/>
            <person name="Policriti A."/>
            <person name="Cipriani G."/>
            <person name="Dondini L."/>
            <person name="Ficklin S."/>
            <person name="Goodstein D.M."/>
            <person name="Xuan P."/>
            <person name="Del Fabbro C."/>
            <person name="Aramini V."/>
            <person name="Copetti D."/>
            <person name="Gonzalez S."/>
            <person name="Horner D.S."/>
            <person name="Falchi R."/>
            <person name="Lucas S."/>
            <person name="Mica E."/>
            <person name="Maldonado J."/>
            <person name="Lazzari B."/>
            <person name="Bielenberg D."/>
            <person name="Pirona R."/>
            <person name="Miculan M."/>
            <person name="Barakat A."/>
            <person name="Testolin R."/>
            <person name="Stella A."/>
            <person name="Tartarini S."/>
            <person name="Tonutti P."/>
            <person name="Arus P."/>
            <person name="Orellana A."/>
            <person name="Wells C."/>
            <person name="Main D."/>
            <person name="Vizzotto G."/>
            <person name="Silva H."/>
            <person name="Salamini F."/>
            <person name="Schmutz J."/>
            <person name="Morgante M."/>
            <person name="Rokhsar D.S."/>
        </authorList>
    </citation>
    <scope>NUCLEOTIDE SEQUENCE [LARGE SCALE GENOMIC DNA]</scope>
    <source>
        <strain evidence="4">cv. Nemared</strain>
    </source>
</reference>
<evidence type="ECO:0000256" key="1">
    <source>
        <dbReference type="ARBA" id="ARBA00004906"/>
    </source>
</evidence>
<dbReference type="InterPro" id="IPR003131">
    <property type="entry name" value="T1-type_BTB"/>
</dbReference>
<proteinExistence type="predicted"/>
<dbReference type="SUPFAM" id="SSF54695">
    <property type="entry name" value="POZ domain"/>
    <property type="match status" value="1"/>
</dbReference>
<dbReference type="SUPFAM" id="SSF141571">
    <property type="entry name" value="Pentapeptide repeat-like"/>
    <property type="match status" value="1"/>
</dbReference>
<evidence type="ECO:0000313" key="4">
    <source>
        <dbReference type="Proteomes" id="UP000006882"/>
    </source>
</evidence>
<dbReference type="Gramene" id="ONH94310">
    <property type="protein sequence ID" value="ONH94310"/>
    <property type="gene ID" value="PRUPE_7G009900"/>
</dbReference>
<dbReference type="Pfam" id="PF13599">
    <property type="entry name" value="Pentapeptide_4"/>
    <property type="match status" value="1"/>
</dbReference>
<dbReference type="InterPro" id="IPR000210">
    <property type="entry name" value="BTB/POZ_dom"/>
</dbReference>
<dbReference type="EMBL" id="CM007657">
    <property type="protein sequence ID" value="ONH94310.1"/>
    <property type="molecule type" value="Genomic_DNA"/>
</dbReference>
<dbReference type="Gene3D" id="2.160.20.80">
    <property type="entry name" value="E3 ubiquitin-protein ligase SopA"/>
    <property type="match status" value="1"/>
</dbReference>
<evidence type="ECO:0000259" key="2">
    <source>
        <dbReference type="SMART" id="SM00225"/>
    </source>
</evidence>
<protein>
    <recommendedName>
        <fullName evidence="2">BTB domain-containing protein</fullName>
    </recommendedName>
</protein>
<organism evidence="3 4">
    <name type="scientific">Prunus persica</name>
    <name type="common">Peach</name>
    <name type="synonym">Amygdalus persica</name>
    <dbReference type="NCBI Taxonomy" id="3760"/>
    <lineage>
        <taxon>Eukaryota</taxon>
        <taxon>Viridiplantae</taxon>
        <taxon>Streptophyta</taxon>
        <taxon>Embryophyta</taxon>
        <taxon>Tracheophyta</taxon>
        <taxon>Spermatophyta</taxon>
        <taxon>Magnoliopsida</taxon>
        <taxon>eudicotyledons</taxon>
        <taxon>Gunneridae</taxon>
        <taxon>Pentapetalae</taxon>
        <taxon>rosids</taxon>
        <taxon>fabids</taxon>
        <taxon>Rosales</taxon>
        <taxon>Rosaceae</taxon>
        <taxon>Amygdaloideae</taxon>
        <taxon>Amygdaleae</taxon>
        <taxon>Prunus</taxon>
    </lineage>
</organism>
<dbReference type="Pfam" id="PF00805">
    <property type="entry name" value="Pentapeptide"/>
    <property type="match status" value="2"/>
</dbReference>
<dbReference type="Gene3D" id="3.30.710.10">
    <property type="entry name" value="Potassium Channel Kv1.1, Chain A"/>
    <property type="match status" value="1"/>
</dbReference>
<dbReference type="InterPro" id="IPR051082">
    <property type="entry name" value="Pentapeptide-BTB/POZ_domain"/>
</dbReference>